<keyword evidence="3" id="KW-1185">Reference proteome</keyword>
<feature type="region of interest" description="Disordered" evidence="1">
    <location>
        <begin position="46"/>
        <end position="72"/>
    </location>
</feature>
<dbReference type="RefSeq" id="WP_190026913.1">
    <property type="nucleotide sequence ID" value="NZ_BMUU01000003.1"/>
</dbReference>
<proteinExistence type="predicted"/>
<dbReference type="GeneID" id="96290182"/>
<organism evidence="2 3">
    <name type="scientific">Streptomyces xanthochromogenes</name>
    <dbReference type="NCBI Taxonomy" id="67384"/>
    <lineage>
        <taxon>Bacteria</taxon>
        <taxon>Bacillati</taxon>
        <taxon>Actinomycetota</taxon>
        <taxon>Actinomycetes</taxon>
        <taxon>Kitasatosporales</taxon>
        <taxon>Streptomycetaceae</taxon>
        <taxon>Streptomyces</taxon>
    </lineage>
</organism>
<dbReference type="Proteomes" id="UP000600946">
    <property type="component" value="Unassembled WGS sequence"/>
</dbReference>
<evidence type="ECO:0000313" key="3">
    <source>
        <dbReference type="Proteomes" id="UP000600946"/>
    </source>
</evidence>
<gene>
    <name evidence="2" type="ORF">GCM10010326_21930</name>
</gene>
<protein>
    <submittedName>
        <fullName evidence="2">Uncharacterized protein</fullName>
    </submittedName>
</protein>
<evidence type="ECO:0000313" key="2">
    <source>
        <dbReference type="EMBL" id="GGY27977.1"/>
    </source>
</evidence>
<sequence length="72" mass="7700">MARYAITAPHDGDEQIGDVTLTEGRATATDPGEGVLLYLRRHGYSVEPLDEEPDGPPDDKPAGRSPARGKRG</sequence>
<evidence type="ECO:0000256" key="1">
    <source>
        <dbReference type="SAM" id="MobiDB-lite"/>
    </source>
</evidence>
<reference evidence="3" key="1">
    <citation type="journal article" date="2019" name="Int. J. Syst. Evol. Microbiol.">
        <title>The Global Catalogue of Microorganisms (GCM) 10K type strain sequencing project: providing services to taxonomists for standard genome sequencing and annotation.</title>
        <authorList>
            <consortium name="The Broad Institute Genomics Platform"/>
            <consortium name="The Broad Institute Genome Sequencing Center for Infectious Disease"/>
            <person name="Wu L."/>
            <person name="Ma J."/>
        </authorList>
    </citation>
    <scope>NUCLEOTIDE SEQUENCE [LARGE SCALE GENOMIC DNA]</scope>
    <source>
        <strain evidence="3">JCM 4594</strain>
    </source>
</reference>
<comment type="caution">
    <text evidence="2">The sequence shown here is derived from an EMBL/GenBank/DDBJ whole genome shotgun (WGS) entry which is preliminary data.</text>
</comment>
<name>A0ABQ2ZZ03_9ACTN</name>
<accession>A0ABQ2ZZ03</accession>
<dbReference type="EMBL" id="BMUU01000003">
    <property type="protein sequence ID" value="GGY27977.1"/>
    <property type="molecule type" value="Genomic_DNA"/>
</dbReference>